<comment type="catalytic activity">
    <reaction evidence="7 8">
        <text>CMP + ATP = CDP + ADP</text>
        <dbReference type="Rhea" id="RHEA:11600"/>
        <dbReference type="ChEBI" id="CHEBI:30616"/>
        <dbReference type="ChEBI" id="CHEBI:58069"/>
        <dbReference type="ChEBI" id="CHEBI:60377"/>
        <dbReference type="ChEBI" id="CHEBI:456216"/>
        <dbReference type="EC" id="2.7.4.25"/>
    </reaction>
</comment>
<dbReference type="Pfam" id="PF02224">
    <property type="entry name" value="Cytidylate_kin"/>
    <property type="match status" value="1"/>
</dbReference>
<dbReference type="GO" id="GO:0036431">
    <property type="term" value="F:dCMP kinase activity"/>
    <property type="evidence" value="ECO:0007669"/>
    <property type="project" value="InterPro"/>
</dbReference>
<keyword evidence="5 8" id="KW-0067">ATP-binding</keyword>
<proteinExistence type="inferred from homology"/>
<evidence type="ECO:0000259" key="10">
    <source>
        <dbReference type="Pfam" id="PF02224"/>
    </source>
</evidence>
<gene>
    <name evidence="8 11" type="primary">cmk</name>
    <name evidence="11" type="ORF">FSW04_14305</name>
</gene>
<dbReference type="NCBIfam" id="TIGR00017">
    <property type="entry name" value="cmk"/>
    <property type="match status" value="1"/>
</dbReference>
<reference evidence="11 12" key="1">
    <citation type="journal article" date="2018" name="J. Microbiol.">
        <title>Baekduia soli gen. nov., sp. nov., a novel bacterium isolated from the soil of Baekdu Mountain and proposal of a novel family name, Baekduiaceae fam. nov.</title>
        <authorList>
            <person name="An D.S."/>
            <person name="Siddiqi M.Z."/>
            <person name="Kim K.H."/>
            <person name="Yu H.S."/>
            <person name="Im W.T."/>
        </authorList>
    </citation>
    <scope>NUCLEOTIDE SEQUENCE [LARGE SCALE GENOMIC DNA]</scope>
    <source>
        <strain evidence="11 12">BR7-21</strain>
    </source>
</reference>
<dbReference type="GO" id="GO:0006220">
    <property type="term" value="P:pyrimidine nucleotide metabolic process"/>
    <property type="evidence" value="ECO:0007669"/>
    <property type="project" value="UniProtKB-UniRule"/>
</dbReference>
<dbReference type="InterPro" id="IPR003136">
    <property type="entry name" value="Cytidylate_kin"/>
</dbReference>
<dbReference type="AlphaFoldDB" id="A0A5B8U671"/>
<comment type="catalytic activity">
    <reaction evidence="6 8">
        <text>dCMP + ATP = dCDP + ADP</text>
        <dbReference type="Rhea" id="RHEA:25094"/>
        <dbReference type="ChEBI" id="CHEBI:30616"/>
        <dbReference type="ChEBI" id="CHEBI:57566"/>
        <dbReference type="ChEBI" id="CHEBI:58593"/>
        <dbReference type="ChEBI" id="CHEBI:456216"/>
        <dbReference type="EC" id="2.7.4.25"/>
    </reaction>
</comment>
<dbReference type="HAMAP" id="MF_00238">
    <property type="entry name" value="Cytidyl_kinase_type1"/>
    <property type="match status" value="1"/>
</dbReference>
<dbReference type="GO" id="GO:0005524">
    <property type="term" value="F:ATP binding"/>
    <property type="evidence" value="ECO:0007669"/>
    <property type="project" value="UniProtKB-UniRule"/>
</dbReference>
<dbReference type="GO" id="GO:0015949">
    <property type="term" value="P:nucleobase-containing small molecule interconversion"/>
    <property type="evidence" value="ECO:0007669"/>
    <property type="project" value="TreeGrafter"/>
</dbReference>
<dbReference type="InterPro" id="IPR011994">
    <property type="entry name" value="Cytidylate_kinase_dom"/>
</dbReference>
<comment type="similarity">
    <text evidence="1 8">Belongs to the cytidylate kinase family. Type 1 subfamily.</text>
</comment>
<evidence type="ECO:0000256" key="6">
    <source>
        <dbReference type="ARBA" id="ARBA00047615"/>
    </source>
</evidence>
<dbReference type="KEGG" id="bsol:FSW04_14305"/>
<evidence type="ECO:0000256" key="3">
    <source>
        <dbReference type="ARBA" id="ARBA00022741"/>
    </source>
</evidence>
<keyword evidence="2 8" id="KW-0808">Transferase</keyword>
<feature type="binding site" evidence="8">
    <location>
        <begin position="7"/>
        <end position="15"/>
    </location>
    <ligand>
        <name>ATP</name>
        <dbReference type="ChEBI" id="CHEBI:30616"/>
    </ligand>
</feature>
<dbReference type="CDD" id="cd02020">
    <property type="entry name" value="CMPK"/>
    <property type="match status" value="1"/>
</dbReference>
<evidence type="ECO:0000256" key="1">
    <source>
        <dbReference type="ARBA" id="ARBA00009427"/>
    </source>
</evidence>
<dbReference type="SUPFAM" id="SSF52540">
    <property type="entry name" value="P-loop containing nucleoside triphosphate hydrolases"/>
    <property type="match status" value="1"/>
</dbReference>
<evidence type="ECO:0000256" key="8">
    <source>
        <dbReference type="HAMAP-Rule" id="MF_00238"/>
    </source>
</evidence>
<dbReference type="PANTHER" id="PTHR21299:SF2">
    <property type="entry name" value="CYTIDYLATE KINASE"/>
    <property type="match status" value="1"/>
</dbReference>
<sequence>MLVAIDGPAGAGKSTVARAVAHALGFTYLDTGAMYRCAALASLRGAGTVDAARIAFAEDRVLLDGEDVTTAIRTPGVTERASEVAARPEVREALIARQRELIAGGDWVAEGRDIATVVAPDAEVKVFLTASPQERARRRAAELGADAGVVARELALRDERDSGHGRTTLHPAPGATPLDTTGLSIDEVVQAIVARVPR</sequence>
<evidence type="ECO:0000256" key="4">
    <source>
        <dbReference type="ARBA" id="ARBA00022777"/>
    </source>
</evidence>
<feature type="region of interest" description="Disordered" evidence="9">
    <location>
        <begin position="157"/>
        <end position="180"/>
    </location>
</feature>
<evidence type="ECO:0000313" key="11">
    <source>
        <dbReference type="EMBL" id="QEC48629.1"/>
    </source>
</evidence>
<name>A0A5B8U671_9ACTN</name>
<accession>A0A5B8U671</accession>
<dbReference type="Proteomes" id="UP000321805">
    <property type="component" value="Chromosome"/>
</dbReference>
<organism evidence="11 12">
    <name type="scientific">Baekduia soli</name>
    <dbReference type="NCBI Taxonomy" id="496014"/>
    <lineage>
        <taxon>Bacteria</taxon>
        <taxon>Bacillati</taxon>
        <taxon>Actinomycetota</taxon>
        <taxon>Thermoleophilia</taxon>
        <taxon>Solirubrobacterales</taxon>
        <taxon>Baekduiaceae</taxon>
        <taxon>Baekduia</taxon>
    </lineage>
</organism>
<protein>
    <recommendedName>
        <fullName evidence="8">Cytidylate kinase</fullName>
        <shortName evidence="8">CK</shortName>
        <ecNumber evidence="8">2.7.4.25</ecNumber>
    </recommendedName>
    <alternativeName>
        <fullName evidence="8">Cytidine monophosphate kinase</fullName>
        <shortName evidence="8">CMP kinase</shortName>
    </alternativeName>
</protein>
<dbReference type="Gene3D" id="3.40.50.300">
    <property type="entry name" value="P-loop containing nucleotide triphosphate hydrolases"/>
    <property type="match status" value="1"/>
</dbReference>
<dbReference type="OrthoDB" id="9807434at2"/>
<dbReference type="PANTHER" id="PTHR21299">
    <property type="entry name" value="CYTIDYLATE KINASE/PANTOATE-BETA-ALANINE LIGASE"/>
    <property type="match status" value="1"/>
</dbReference>
<dbReference type="InterPro" id="IPR027417">
    <property type="entry name" value="P-loop_NTPase"/>
</dbReference>
<comment type="subcellular location">
    <subcellularLocation>
        <location evidence="8">Cytoplasm</location>
    </subcellularLocation>
</comment>
<evidence type="ECO:0000256" key="7">
    <source>
        <dbReference type="ARBA" id="ARBA00048478"/>
    </source>
</evidence>
<keyword evidence="8" id="KW-0963">Cytoplasm</keyword>
<evidence type="ECO:0000256" key="9">
    <source>
        <dbReference type="SAM" id="MobiDB-lite"/>
    </source>
</evidence>
<keyword evidence="3 8" id="KW-0547">Nucleotide-binding</keyword>
<dbReference type="EC" id="2.7.4.25" evidence="8"/>
<dbReference type="GO" id="GO:0036430">
    <property type="term" value="F:CMP kinase activity"/>
    <property type="evidence" value="ECO:0007669"/>
    <property type="project" value="RHEA"/>
</dbReference>
<keyword evidence="12" id="KW-1185">Reference proteome</keyword>
<evidence type="ECO:0000256" key="5">
    <source>
        <dbReference type="ARBA" id="ARBA00022840"/>
    </source>
</evidence>
<keyword evidence="4 8" id="KW-0418">Kinase</keyword>
<evidence type="ECO:0000313" key="12">
    <source>
        <dbReference type="Proteomes" id="UP000321805"/>
    </source>
</evidence>
<dbReference type="EMBL" id="CP042430">
    <property type="protein sequence ID" value="QEC48629.1"/>
    <property type="molecule type" value="Genomic_DNA"/>
</dbReference>
<dbReference type="GO" id="GO:0005829">
    <property type="term" value="C:cytosol"/>
    <property type="evidence" value="ECO:0007669"/>
    <property type="project" value="TreeGrafter"/>
</dbReference>
<feature type="domain" description="Cytidylate kinase" evidence="10">
    <location>
        <begin position="3"/>
        <end position="196"/>
    </location>
</feature>
<evidence type="ECO:0000256" key="2">
    <source>
        <dbReference type="ARBA" id="ARBA00022679"/>
    </source>
</evidence>